<feature type="transmembrane region" description="Helical" evidence="2">
    <location>
        <begin position="163"/>
        <end position="183"/>
    </location>
</feature>
<feature type="transmembrane region" description="Helical" evidence="2">
    <location>
        <begin position="189"/>
        <end position="210"/>
    </location>
</feature>
<name>A0A397U6W0_9GLOM</name>
<feature type="transmembrane region" description="Helical" evidence="2">
    <location>
        <begin position="106"/>
        <end position="128"/>
    </location>
</feature>
<keyword evidence="2" id="KW-1133">Transmembrane helix</keyword>
<evidence type="ECO:0000256" key="2">
    <source>
        <dbReference type="SAM" id="Phobius"/>
    </source>
</evidence>
<evidence type="ECO:0000256" key="1">
    <source>
        <dbReference type="SAM" id="MobiDB-lite"/>
    </source>
</evidence>
<dbReference type="EMBL" id="QKWP01002103">
    <property type="protein sequence ID" value="RIB04818.1"/>
    <property type="molecule type" value="Genomic_DNA"/>
</dbReference>
<feature type="transmembrane region" description="Helical" evidence="2">
    <location>
        <begin position="290"/>
        <end position="310"/>
    </location>
</feature>
<feature type="transmembrane region" description="Helical" evidence="2">
    <location>
        <begin position="62"/>
        <end position="85"/>
    </location>
</feature>
<feature type="compositionally biased region" description="Acidic residues" evidence="1">
    <location>
        <begin position="230"/>
        <end position="243"/>
    </location>
</feature>
<sequence length="360" mass="41178">MSIIIGPAIAVIACSLALIAALLSFIGLEKFELPIAANATLTGYPTWHIDVPGLDANRLNTILLFSSSICFFASILSFYWAFYPPHDKRLISHFYKNDSIVTSTRYFNLLLANYIFFTWLSFIAYMIFDIGKLWSPIGLLCNVAEISLLVCIHYGGKITAIKYWVWVLRYLIIVIIGCVWLDWPYDALWYQVQAQSIEVLLVIIFIRLYFTTRRNLHENESHLPLNTEQENPEPGDQSEDDIPQESSSEYPLPLSFLPQPKQLIALVFASIVHLLGDSLFLIFLNHPNAYLLGSLSYALSYGIFAYYIWLDTHCYKILPRKRIYVPETNTWKVICITIISVTIALVLSRLSCFVLALENH</sequence>
<keyword evidence="2" id="KW-0472">Membrane</keyword>
<comment type="caution">
    <text evidence="3">The sequence shown here is derived from an EMBL/GenBank/DDBJ whole genome shotgun (WGS) entry which is preliminary data.</text>
</comment>
<keyword evidence="2" id="KW-0812">Transmembrane</keyword>
<dbReference type="OrthoDB" id="2327125at2759"/>
<reference evidence="3 4" key="1">
    <citation type="submission" date="2018-06" db="EMBL/GenBank/DDBJ databases">
        <title>Comparative genomics reveals the genomic features of Rhizophagus irregularis, R. cerebriforme, R. diaphanum and Gigaspora rosea, and their symbiotic lifestyle signature.</title>
        <authorList>
            <person name="Morin E."/>
            <person name="San Clemente H."/>
            <person name="Chen E.C.H."/>
            <person name="De La Providencia I."/>
            <person name="Hainaut M."/>
            <person name="Kuo A."/>
            <person name="Kohler A."/>
            <person name="Murat C."/>
            <person name="Tang N."/>
            <person name="Roy S."/>
            <person name="Loubradou J."/>
            <person name="Henrissat B."/>
            <person name="Grigoriev I.V."/>
            <person name="Corradi N."/>
            <person name="Roux C."/>
            <person name="Martin F.M."/>
        </authorList>
    </citation>
    <scope>NUCLEOTIDE SEQUENCE [LARGE SCALE GENOMIC DNA]</scope>
    <source>
        <strain evidence="3 4">DAOM 194757</strain>
    </source>
</reference>
<evidence type="ECO:0000313" key="3">
    <source>
        <dbReference type="EMBL" id="RIB04818.1"/>
    </source>
</evidence>
<feature type="region of interest" description="Disordered" evidence="1">
    <location>
        <begin position="221"/>
        <end position="248"/>
    </location>
</feature>
<protein>
    <submittedName>
        <fullName evidence="3">Uncharacterized protein</fullName>
    </submittedName>
</protein>
<feature type="transmembrane region" description="Helical" evidence="2">
    <location>
        <begin position="263"/>
        <end position="284"/>
    </location>
</feature>
<accession>A0A397U6W0</accession>
<organism evidence="3 4">
    <name type="scientific">Gigaspora rosea</name>
    <dbReference type="NCBI Taxonomy" id="44941"/>
    <lineage>
        <taxon>Eukaryota</taxon>
        <taxon>Fungi</taxon>
        <taxon>Fungi incertae sedis</taxon>
        <taxon>Mucoromycota</taxon>
        <taxon>Glomeromycotina</taxon>
        <taxon>Glomeromycetes</taxon>
        <taxon>Diversisporales</taxon>
        <taxon>Gigasporaceae</taxon>
        <taxon>Gigaspora</taxon>
    </lineage>
</organism>
<feature type="transmembrane region" description="Helical" evidence="2">
    <location>
        <begin position="134"/>
        <end position="156"/>
    </location>
</feature>
<feature type="transmembrane region" description="Helical" evidence="2">
    <location>
        <begin position="331"/>
        <end position="357"/>
    </location>
</feature>
<feature type="transmembrane region" description="Helical" evidence="2">
    <location>
        <begin position="7"/>
        <end position="28"/>
    </location>
</feature>
<evidence type="ECO:0000313" key="4">
    <source>
        <dbReference type="Proteomes" id="UP000266673"/>
    </source>
</evidence>
<dbReference type="AlphaFoldDB" id="A0A397U6W0"/>
<keyword evidence="4" id="KW-1185">Reference proteome</keyword>
<gene>
    <name evidence="3" type="ORF">C2G38_2119804</name>
</gene>
<dbReference type="Proteomes" id="UP000266673">
    <property type="component" value="Unassembled WGS sequence"/>
</dbReference>
<proteinExistence type="predicted"/>